<feature type="transmembrane region" description="Helical" evidence="9">
    <location>
        <begin position="538"/>
        <end position="556"/>
    </location>
</feature>
<dbReference type="Gene3D" id="3.30.2090.10">
    <property type="entry name" value="Multidrug efflux transporter AcrB TolC docking domain, DN and DC subdomains"/>
    <property type="match status" value="2"/>
</dbReference>
<evidence type="ECO:0000256" key="6">
    <source>
        <dbReference type="ARBA" id="ARBA00022692"/>
    </source>
</evidence>
<feature type="transmembrane region" description="Helical" evidence="9">
    <location>
        <begin position="894"/>
        <end position="914"/>
    </location>
</feature>
<keyword evidence="3 9" id="KW-0813">Transport</keyword>
<keyword evidence="8 9" id="KW-0472">Membrane</keyword>
<feature type="transmembrane region" description="Helical" evidence="9">
    <location>
        <begin position="339"/>
        <end position="358"/>
    </location>
</feature>
<dbReference type="GO" id="GO:0005886">
    <property type="term" value="C:plasma membrane"/>
    <property type="evidence" value="ECO:0007669"/>
    <property type="project" value="UniProtKB-SubCell"/>
</dbReference>
<dbReference type="GO" id="GO:0015562">
    <property type="term" value="F:efflux transmembrane transporter activity"/>
    <property type="evidence" value="ECO:0007669"/>
    <property type="project" value="InterPro"/>
</dbReference>
<feature type="transmembrane region" description="Helical" evidence="9">
    <location>
        <begin position="997"/>
        <end position="1023"/>
    </location>
</feature>
<organism evidence="10 11">
    <name type="scientific">Alteromonas halophila</name>
    <dbReference type="NCBI Taxonomy" id="516698"/>
    <lineage>
        <taxon>Bacteria</taxon>
        <taxon>Pseudomonadati</taxon>
        <taxon>Pseudomonadota</taxon>
        <taxon>Gammaproteobacteria</taxon>
        <taxon>Alteromonadales</taxon>
        <taxon>Alteromonadaceae</taxon>
        <taxon>Alteromonas/Salinimonas group</taxon>
        <taxon>Alteromonas</taxon>
    </lineage>
</organism>
<keyword evidence="5 9" id="KW-0997">Cell inner membrane</keyword>
<dbReference type="GO" id="GO:0009636">
    <property type="term" value="P:response to toxic substance"/>
    <property type="evidence" value="ECO:0007669"/>
    <property type="project" value="UniProtKB-ARBA"/>
</dbReference>
<feature type="transmembrane region" description="Helical" evidence="9">
    <location>
        <begin position="870"/>
        <end position="887"/>
    </location>
</feature>
<feature type="transmembrane region" description="Helical" evidence="9">
    <location>
        <begin position="969"/>
        <end position="991"/>
    </location>
</feature>
<dbReference type="InterPro" id="IPR004764">
    <property type="entry name" value="MdtF-like"/>
</dbReference>
<dbReference type="Pfam" id="PF00873">
    <property type="entry name" value="ACR_tran"/>
    <property type="match status" value="1"/>
</dbReference>
<feature type="transmembrane region" description="Helical" evidence="9">
    <location>
        <begin position="440"/>
        <end position="459"/>
    </location>
</feature>
<reference evidence="10" key="2">
    <citation type="submission" date="2020-09" db="EMBL/GenBank/DDBJ databases">
        <authorList>
            <person name="Sun Q."/>
            <person name="Kim S."/>
        </authorList>
    </citation>
    <scope>NUCLEOTIDE SEQUENCE</scope>
    <source>
        <strain evidence="10">KCTC 22164</strain>
    </source>
</reference>
<dbReference type="EMBL" id="BMXP01000003">
    <property type="protein sequence ID" value="GGW84425.1"/>
    <property type="molecule type" value="Genomic_DNA"/>
</dbReference>
<feature type="transmembrane region" description="Helical" evidence="9">
    <location>
        <begin position="920"/>
        <end position="941"/>
    </location>
</feature>
<dbReference type="FunFam" id="3.30.2090.10:FF:000001">
    <property type="entry name" value="Efflux pump membrane transporter"/>
    <property type="match status" value="1"/>
</dbReference>
<dbReference type="RefSeq" id="WP_189405489.1">
    <property type="nucleotide sequence ID" value="NZ_BMXP01000003.1"/>
</dbReference>
<evidence type="ECO:0000313" key="10">
    <source>
        <dbReference type="EMBL" id="GGW84425.1"/>
    </source>
</evidence>
<dbReference type="Gene3D" id="1.20.1640.10">
    <property type="entry name" value="Multidrug efflux transporter AcrB transmembrane domain"/>
    <property type="match status" value="2"/>
</dbReference>
<dbReference type="SUPFAM" id="SSF82866">
    <property type="entry name" value="Multidrug efflux transporter AcrB transmembrane domain"/>
    <property type="match status" value="2"/>
</dbReference>
<dbReference type="NCBIfam" id="NF000282">
    <property type="entry name" value="RND_permease_1"/>
    <property type="match status" value="1"/>
</dbReference>
<dbReference type="Gene3D" id="3.30.70.1320">
    <property type="entry name" value="Multidrug efflux transporter AcrB pore domain like"/>
    <property type="match status" value="1"/>
</dbReference>
<dbReference type="GO" id="GO:0042910">
    <property type="term" value="F:xenobiotic transmembrane transporter activity"/>
    <property type="evidence" value="ECO:0007669"/>
    <property type="project" value="TreeGrafter"/>
</dbReference>
<sequence>MARFFIDRPVFAWVLAIITMMAGVLAISQLPVEQYPKVSPPTVSISASYPGASAETVESSVTQVIEQSLSGIDNLRYFSASSSNSTMSITLTFAPGTDPDIAQVQTQNKVQGAVPLLPQQVQQQGVTVTKSNDAFALAVGFYSETDEFTQFDLSDMLISQFRDPISRVNGVGSVRVFGAQRSMRIWLDPDKLNSYNMTPVDVQAAVEVQNTDVSAGQLGGMPAVKDQQINATIQAQSRLQTVRDFENIVLRVNTDGSQVRLRDVARVELGAESYNNIVRYNRKPASGMAVSLASGANALETIEAVKQRVEELSASLPDSVKVVYPVDSSPFIDQSITSVVQTLIEAVVLVFLVMLLFLQNWRATLIPTIAVPVVLMGTFAVLYVFGFSINVLTMFAMVLATGLLVDDAIVVVENVERIMEEEGLDPVAATKKSMSQITSALVGIAVVLSTVFIPMAFFSGSAGSIYRQFSITIVSAMTFSVLVAIVLSPSLCATLLKKHDPQHDKNKGFFGWFNRYFNKGRDRYQKVATGMAARLKRFVLIYAVLVGGMGLIFMQLPGSFLPDEDQGRMFVLMNTPPGATANRTLESVKEVEDYLLDSQGGAVNGLFTVVGFSFSGQAQNAAMGFVNLKDWEERDESESAFAVVQQAFGAFSQLQDVSAFPILPPPIMELGNATGFDMQLVDRAGNGHSALMDARNQLLGMAAQNPKLAGVRPNGLSDVPQFKINIDSEKASALGVSLSDINRTLQIAWGSSYVNDFIDNERVKRVYMQADAPHRMDPEDLNDWFVRNDDGDMVAFSAFATTEWRYGSPQLQRFNGVSSVNLQGSPAPGVSTGEAMQEMQNLVSQLPSGFGYEWSGLSYEEREAGSQAPMLYALSIMVVFLCLAALYESWSVPFAVLLVVPLGVLGSVTAAYLFGLPNDVYLQVAFLTTVGLASKNAILIVEFAKEQHEHGTPLMEAVSIAAKQRFRPILMTSMAFILGVTPLALASGAGAASQNAIGIAVMGGMLAATFLAIFFVPMFYVAVEKLFRRGDS</sequence>
<evidence type="ECO:0000256" key="5">
    <source>
        <dbReference type="ARBA" id="ARBA00022519"/>
    </source>
</evidence>
<dbReference type="Gene3D" id="3.30.70.1430">
    <property type="entry name" value="Multidrug efflux transporter AcrB pore domain"/>
    <property type="match status" value="2"/>
</dbReference>
<comment type="caution">
    <text evidence="10">The sequence shown here is derived from an EMBL/GenBank/DDBJ whole genome shotgun (WGS) entry which is preliminary data.</text>
</comment>
<evidence type="ECO:0000256" key="8">
    <source>
        <dbReference type="ARBA" id="ARBA00023136"/>
    </source>
</evidence>
<keyword evidence="7 9" id="KW-1133">Transmembrane helix</keyword>
<evidence type="ECO:0000256" key="9">
    <source>
        <dbReference type="RuleBase" id="RU364070"/>
    </source>
</evidence>
<dbReference type="NCBIfam" id="TIGR00915">
    <property type="entry name" value="2A0602"/>
    <property type="match status" value="1"/>
</dbReference>
<feature type="transmembrane region" description="Helical" evidence="9">
    <location>
        <begin position="391"/>
        <end position="412"/>
    </location>
</feature>
<dbReference type="Gene3D" id="3.30.70.1440">
    <property type="entry name" value="Multidrug efflux transporter AcrB pore domain"/>
    <property type="match status" value="1"/>
</dbReference>
<evidence type="ECO:0000256" key="4">
    <source>
        <dbReference type="ARBA" id="ARBA00022475"/>
    </source>
</evidence>
<keyword evidence="6 9" id="KW-0812">Transmembrane</keyword>
<dbReference type="FunFam" id="3.30.70.1430:FF:000001">
    <property type="entry name" value="Efflux pump membrane transporter"/>
    <property type="match status" value="1"/>
</dbReference>
<feature type="transmembrane region" description="Helical" evidence="9">
    <location>
        <begin position="471"/>
        <end position="496"/>
    </location>
</feature>
<proteinExistence type="inferred from homology"/>
<evidence type="ECO:0000313" key="11">
    <source>
        <dbReference type="Proteomes" id="UP000631300"/>
    </source>
</evidence>
<dbReference type="InterPro" id="IPR001036">
    <property type="entry name" value="Acrflvin-R"/>
</dbReference>
<name>A0A918MY40_9ALTE</name>
<dbReference type="PRINTS" id="PR00702">
    <property type="entry name" value="ACRIFLAVINRP"/>
</dbReference>
<evidence type="ECO:0000256" key="2">
    <source>
        <dbReference type="ARBA" id="ARBA00010942"/>
    </source>
</evidence>
<keyword evidence="11" id="KW-1185">Reference proteome</keyword>
<dbReference type="SUPFAM" id="SSF82714">
    <property type="entry name" value="Multidrug efflux transporter AcrB TolC docking domain, DN and DC subdomains"/>
    <property type="match status" value="2"/>
</dbReference>
<gene>
    <name evidence="10" type="ORF">GCM10007391_17690</name>
</gene>
<dbReference type="InterPro" id="IPR027463">
    <property type="entry name" value="AcrB_DN_DC_subdom"/>
</dbReference>
<protein>
    <recommendedName>
        <fullName evidence="9">Efflux pump membrane transporter</fullName>
    </recommendedName>
</protein>
<reference evidence="10" key="1">
    <citation type="journal article" date="2014" name="Int. J. Syst. Evol. Microbiol.">
        <title>Complete genome sequence of Corynebacterium casei LMG S-19264T (=DSM 44701T), isolated from a smear-ripened cheese.</title>
        <authorList>
            <consortium name="US DOE Joint Genome Institute (JGI-PGF)"/>
            <person name="Walter F."/>
            <person name="Albersmeier A."/>
            <person name="Kalinowski J."/>
            <person name="Ruckert C."/>
        </authorList>
    </citation>
    <scope>NUCLEOTIDE SEQUENCE</scope>
    <source>
        <strain evidence="10">KCTC 22164</strain>
    </source>
</reference>
<dbReference type="Proteomes" id="UP000631300">
    <property type="component" value="Unassembled WGS sequence"/>
</dbReference>
<evidence type="ECO:0000256" key="7">
    <source>
        <dbReference type="ARBA" id="ARBA00022989"/>
    </source>
</evidence>
<evidence type="ECO:0000256" key="1">
    <source>
        <dbReference type="ARBA" id="ARBA00004429"/>
    </source>
</evidence>
<comment type="caution">
    <text evidence="9">Lacks conserved residue(s) required for the propagation of feature annotation.</text>
</comment>
<dbReference type="FunFam" id="1.20.1640.10:FF:000001">
    <property type="entry name" value="Efflux pump membrane transporter"/>
    <property type="match status" value="1"/>
</dbReference>
<accession>A0A918MY40</accession>
<dbReference type="FunFam" id="3.30.2090.10:FF:000002">
    <property type="entry name" value="Efflux pump membrane transporter"/>
    <property type="match status" value="1"/>
</dbReference>
<feature type="transmembrane region" description="Helical" evidence="9">
    <location>
        <begin position="365"/>
        <end position="385"/>
    </location>
</feature>
<dbReference type="AlphaFoldDB" id="A0A918MY40"/>
<dbReference type="PANTHER" id="PTHR32063:SF13">
    <property type="entry name" value="MULTIDRUG EFFLUX PUMP SUBUNIT ACRB-RELATED"/>
    <property type="match status" value="1"/>
</dbReference>
<dbReference type="PANTHER" id="PTHR32063">
    <property type="match status" value="1"/>
</dbReference>
<evidence type="ECO:0000256" key="3">
    <source>
        <dbReference type="ARBA" id="ARBA00022448"/>
    </source>
</evidence>
<comment type="similarity">
    <text evidence="2 9">Belongs to the resistance-nodulation-cell division (RND) (TC 2.A.6) family.</text>
</comment>
<keyword evidence="4" id="KW-1003">Cell membrane</keyword>
<dbReference type="SUPFAM" id="SSF82693">
    <property type="entry name" value="Multidrug efflux transporter AcrB pore domain, PN1, PN2, PC1 and PC2 subdomains"/>
    <property type="match status" value="4"/>
</dbReference>
<comment type="subcellular location">
    <subcellularLocation>
        <location evidence="1 9">Cell inner membrane</location>
        <topology evidence="1 9">Multi-pass membrane protein</topology>
    </subcellularLocation>
</comment>